<keyword evidence="1" id="KW-0732">Signal</keyword>
<sequence length="112" mass="13347">MVLFVYYLVLLVAIKISRGDPTTSIIRTSENRNFIVPKLVFGEKLEVKVPELDVSNLKTVNRTGHGRQLVFLPFFNRPHRPRITSFRRRIGSSEFHPLRKYCFYDIYRYRLK</sequence>
<evidence type="ECO:0000256" key="1">
    <source>
        <dbReference type="SAM" id="SignalP"/>
    </source>
</evidence>
<organism evidence="2 3">
    <name type="scientific">Cryptolaemus montrouzieri</name>
    <dbReference type="NCBI Taxonomy" id="559131"/>
    <lineage>
        <taxon>Eukaryota</taxon>
        <taxon>Metazoa</taxon>
        <taxon>Ecdysozoa</taxon>
        <taxon>Arthropoda</taxon>
        <taxon>Hexapoda</taxon>
        <taxon>Insecta</taxon>
        <taxon>Pterygota</taxon>
        <taxon>Neoptera</taxon>
        <taxon>Endopterygota</taxon>
        <taxon>Coleoptera</taxon>
        <taxon>Polyphaga</taxon>
        <taxon>Cucujiformia</taxon>
        <taxon>Coccinelloidea</taxon>
        <taxon>Coccinellidae</taxon>
        <taxon>Scymninae</taxon>
        <taxon>Scymnini</taxon>
        <taxon>Cryptolaemus</taxon>
    </lineage>
</organism>
<dbReference type="Proteomes" id="UP001516400">
    <property type="component" value="Unassembled WGS sequence"/>
</dbReference>
<evidence type="ECO:0000313" key="2">
    <source>
        <dbReference type="EMBL" id="KAL3286455.1"/>
    </source>
</evidence>
<reference evidence="2 3" key="1">
    <citation type="journal article" date="2021" name="BMC Biol.">
        <title>Horizontally acquired antibacterial genes associated with adaptive radiation of ladybird beetles.</title>
        <authorList>
            <person name="Li H.S."/>
            <person name="Tang X.F."/>
            <person name="Huang Y.H."/>
            <person name="Xu Z.Y."/>
            <person name="Chen M.L."/>
            <person name="Du X.Y."/>
            <person name="Qiu B.Y."/>
            <person name="Chen P.T."/>
            <person name="Zhang W."/>
            <person name="Slipinski A."/>
            <person name="Escalona H.E."/>
            <person name="Waterhouse R.M."/>
            <person name="Zwick A."/>
            <person name="Pang H."/>
        </authorList>
    </citation>
    <scope>NUCLEOTIDE SEQUENCE [LARGE SCALE GENOMIC DNA]</scope>
    <source>
        <strain evidence="2">SYSU2018</strain>
    </source>
</reference>
<evidence type="ECO:0000313" key="3">
    <source>
        <dbReference type="Proteomes" id="UP001516400"/>
    </source>
</evidence>
<keyword evidence="3" id="KW-1185">Reference proteome</keyword>
<dbReference type="AlphaFoldDB" id="A0ABD2P6E5"/>
<protein>
    <submittedName>
        <fullName evidence="2">Uncharacterized protein</fullName>
    </submittedName>
</protein>
<feature type="chain" id="PRO_5044815568" evidence="1">
    <location>
        <begin position="20"/>
        <end position="112"/>
    </location>
</feature>
<comment type="caution">
    <text evidence="2">The sequence shown here is derived from an EMBL/GenBank/DDBJ whole genome shotgun (WGS) entry which is preliminary data.</text>
</comment>
<accession>A0ABD2P6E5</accession>
<name>A0ABD2P6E5_9CUCU</name>
<proteinExistence type="predicted"/>
<gene>
    <name evidence="2" type="ORF">HHI36_000961</name>
</gene>
<feature type="signal peptide" evidence="1">
    <location>
        <begin position="1"/>
        <end position="19"/>
    </location>
</feature>
<dbReference type="EMBL" id="JABFTP020000185">
    <property type="protein sequence ID" value="KAL3286455.1"/>
    <property type="molecule type" value="Genomic_DNA"/>
</dbReference>